<evidence type="ECO:0000256" key="6">
    <source>
        <dbReference type="ARBA" id="ARBA00022630"/>
    </source>
</evidence>
<gene>
    <name evidence="13" type="ORF">I8U20_00825</name>
</gene>
<evidence type="ECO:0000256" key="11">
    <source>
        <dbReference type="ARBA" id="ARBA00031155"/>
    </source>
</evidence>
<comment type="function">
    <text evidence="2">Nitronate monooxygenase that uses molecular oxygen to catalyze the oxidative denitrification of alkyl nitronates. Acts on propionate 3-nitronate (P3N), the presumed physiological substrate. Probably functions in the detoxification of P3N, a metabolic poison produced by plants and fungi as a defense mechanism.</text>
</comment>
<evidence type="ECO:0000256" key="9">
    <source>
        <dbReference type="ARBA" id="ARBA00023002"/>
    </source>
</evidence>
<evidence type="ECO:0000313" key="13">
    <source>
        <dbReference type="EMBL" id="MBH8593869.1"/>
    </source>
</evidence>
<keyword evidence="10 13" id="KW-0503">Monooxygenase</keyword>
<keyword evidence="9" id="KW-0560">Oxidoreductase</keyword>
<evidence type="ECO:0000256" key="12">
    <source>
        <dbReference type="ARBA" id="ARBA00049401"/>
    </source>
</evidence>
<keyword evidence="14" id="KW-1185">Reference proteome</keyword>
<dbReference type="SUPFAM" id="SSF51412">
    <property type="entry name" value="Inosine monophosphate dehydrogenase (IMPDH)"/>
    <property type="match status" value="1"/>
</dbReference>
<name>A0A8I1A308_THEIN</name>
<sequence length="359" mass="38585">MPWYQTRLTELLQISSPIIQAGMAGGITSPRLVAAVSNAGGLGSLGAGYMSPEDIRQAIREIRKQTDRPFAVNLMVPAPYETNAEQERLMKNHLKRFEEAAGASGQETTSHAAISFEEQIHVILEEKVPVACFTFGIPSPAVIQEMHARHTVVIGTATSVREAVEVEKSGMDAVVAQGSEAGGHRGTFLSAEFPYVGTMALIPQVVDHVRIPVVAAGGIMDGRGVLASLALGADGVQMGSAFLPTLESSAHDKHKEAALQSTDESTVMTTVFSGKPARAIQNEFIREMKNYPHPLPPYPVQNALTKYLRQAASKKGNTDYMALWAGQAAALSRCEPAEELIKRIMSQVNQCLSQLAGEH</sequence>
<evidence type="ECO:0000256" key="3">
    <source>
        <dbReference type="ARBA" id="ARBA00009881"/>
    </source>
</evidence>
<keyword evidence="6" id="KW-0285">Flavoprotein</keyword>
<organism evidence="13 14">
    <name type="scientific">Thermoactinomyces intermedius</name>
    <dbReference type="NCBI Taxonomy" id="2024"/>
    <lineage>
        <taxon>Bacteria</taxon>
        <taxon>Bacillati</taxon>
        <taxon>Bacillota</taxon>
        <taxon>Bacilli</taxon>
        <taxon>Bacillales</taxon>
        <taxon>Thermoactinomycetaceae</taxon>
        <taxon>Thermoactinomyces</taxon>
    </lineage>
</organism>
<evidence type="ECO:0000256" key="10">
    <source>
        <dbReference type="ARBA" id="ARBA00023033"/>
    </source>
</evidence>
<proteinExistence type="inferred from homology"/>
<dbReference type="FunFam" id="3.20.20.70:FF:000154">
    <property type="entry name" value="Probable nitronate monooxygenase"/>
    <property type="match status" value="1"/>
</dbReference>
<evidence type="ECO:0000256" key="5">
    <source>
        <dbReference type="ARBA" id="ARBA00022575"/>
    </source>
</evidence>
<dbReference type="CDD" id="cd04730">
    <property type="entry name" value="NPD_like"/>
    <property type="match status" value="1"/>
</dbReference>
<accession>A0A8I1A308</accession>
<protein>
    <recommendedName>
        <fullName evidence="4">Probable nitronate monooxygenase</fullName>
    </recommendedName>
    <alternativeName>
        <fullName evidence="11">Propionate 3-nitronate monooxygenase</fullName>
    </alternativeName>
</protein>
<dbReference type="GO" id="GO:0018580">
    <property type="term" value="F:nitronate monooxygenase activity"/>
    <property type="evidence" value="ECO:0007669"/>
    <property type="project" value="InterPro"/>
</dbReference>
<dbReference type="Gene3D" id="3.20.20.70">
    <property type="entry name" value="Aldolase class I"/>
    <property type="match status" value="1"/>
</dbReference>
<evidence type="ECO:0000313" key="14">
    <source>
        <dbReference type="Proteomes" id="UP000633619"/>
    </source>
</evidence>
<comment type="catalytic activity">
    <reaction evidence="12">
        <text>3 propionate 3-nitronate + 3 O2 + H2O = 3 3-oxopropanoate + 2 nitrate + nitrite + H2O2 + 3 H(+)</text>
        <dbReference type="Rhea" id="RHEA:57332"/>
        <dbReference type="ChEBI" id="CHEBI:15377"/>
        <dbReference type="ChEBI" id="CHEBI:15378"/>
        <dbReference type="ChEBI" id="CHEBI:15379"/>
        <dbReference type="ChEBI" id="CHEBI:16240"/>
        <dbReference type="ChEBI" id="CHEBI:16301"/>
        <dbReference type="ChEBI" id="CHEBI:17632"/>
        <dbReference type="ChEBI" id="CHEBI:33190"/>
        <dbReference type="ChEBI" id="CHEBI:136067"/>
    </reaction>
</comment>
<dbReference type="Pfam" id="PF03060">
    <property type="entry name" value="NMO"/>
    <property type="match status" value="1"/>
</dbReference>
<dbReference type="GO" id="GO:0009636">
    <property type="term" value="P:response to toxic substance"/>
    <property type="evidence" value="ECO:0007669"/>
    <property type="project" value="UniProtKB-KW"/>
</dbReference>
<evidence type="ECO:0000256" key="1">
    <source>
        <dbReference type="ARBA" id="ARBA00001917"/>
    </source>
</evidence>
<reference evidence="13 14" key="1">
    <citation type="submission" date="2020-12" db="EMBL/GenBank/DDBJ databases">
        <title>WGS of Thermoactinomyces spp.</title>
        <authorList>
            <person name="Cheng K."/>
        </authorList>
    </citation>
    <scope>NUCLEOTIDE SEQUENCE [LARGE SCALE GENOMIC DNA]</scope>
    <source>
        <strain evidence="14">CICC 10671\DSM 43846</strain>
    </source>
</reference>
<evidence type="ECO:0000256" key="2">
    <source>
        <dbReference type="ARBA" id="ARBA00003535"/>
    </source>
</evidence>
<comment type="cofactor">
    <cofactor evidence="1">
        <name>FMN</name>
        <dbReference type="ChEBI" id="CHEBI:58210"/>
    </cofactor>
</comment>
<keyword evidence="7" id="KW-0288">FMN</keyword>
<dbReference type="InterPro" id="IPR013785">
    <property type="entry name" value="Aldolase_TIM"/>
</dbReference>
<evidence type="ECO:0000256" key="4">
    <source>
        <dbReference type="ARBA" id="ARBA00013457"/>
    </source>
</evidence>
<dbReference type="Proteomes" id="UP000633619">
    <property type="component" value="Unassembled WGS sequence"/>
</dbReference>
<dbReference type="AlphaFoldDB" id="A0A8I1A308"/>
<evidence type="ECO:0000256" key="8">
    <source>
        <dbReference type="ARBA" id="ARBA00022741"/>
    </source>
</evidence>
<comment type="caution">
    <text evidence="13">The sequence shown here is derived from an EMBL/GenBank/DDBJ whole genome shotgun (WGS) entry which is preliminary data.</text>
</comment>
<evidence type="ECO:0000256" key="7">
    <source>
        <dbReference type="ARBA" id="ARBA00022643"/>
    </source>
</evidence>
<comment type="similarity">
    <text evidence="3">Belongs to the nitronate monooxygenase family. NMO class I subfamily.</text>
</comment>
<dbReference type="RefSeq" id="WP_181731066.1">
    <property type="nucleotide sequence ID" value="NZ_JACEIR010000001.1"/>
</dbReference>
<keyword evidence="5" id="KW-0216">Detoxification</keyword>
<dbReference type="PANTHER" id="PTHR42747:SF3">
    <property type="entry name" value="NITRONATE MONOOXYGENASE-RELATED"/>
    <property type="match status" value="1"/>
</dbReference>
<dbReference type="PANTHER" id="PTHR42747">
    <property type="entry name" value="NITRONATE MONOOXYGENASE-RELATED"/>
    <property type="match status" value="1"/>
</dbReference>
<dbReference type="InterPro" id="IPR004136">
    <property type="entry name" value="NMO"/>
</dbReference>
<keyword evidence="8" id="KW-0547">Nucleotide-binding</keyword>
<dbReference type="GO" id="GO:0000166">
    <property type="term" value="F:nucleotide binding"/>
    <property type="evidence" value="ECO:0007669"/>
    <property type="project" value="UniProtKB-KW"/>
</dbReference>
<dbReference type="EMBL" id="JAECVW010000001">
    <property type="protein sequence ID" value="MBH8593869.1"/>
    <property type="molecule type" value="Genomic_DNA"/>
</dbReference>